<keyword evidence="21" id="KW-1185">Reference proteome</keyword>
<keyword evidence="10 19" id="KW-0472">Membrane</keyword>
<reference evidence="20 21" key="1">
    <citation type="journal article" date="2015" name="Phytopathology">
        <title>Genomes of Candidatus Liberibacter solanacearum haplotype A from New Zealand and the USA suggest significant genome plasticity in the species.</title>
        <authorList>
            <person name="Thompson S.M."/>
            <person name="Johnson C.P."/>
            <person name="Lu A.Y."/>
            <person name="Frampton R.A."/>
            <person name="Sullivan K.L."/>
            <person name="Fiers M.W."/>
            <person name="Crowhurst R.N."/>
            <person name="Pitman A.R."/>
            <person name="Scott I."/>
            <person name="Gudmestad N.C."/>
            <person name="Smith G.R."/>
        </authorList>
    </citation>
    <scope>NUCLEOTIDE SEQUENCE [LARGE SCALE GENOMIC DNA]</scope>
    <source>
        <strain evidence="20 21">LsoNZ1</strain>
    </source>
</reference>
<keyword evidence="7 18" id="KW-0375">Hydrogen ion transport</keyword>
<keyword evidence="3 18" id="KW-0813">Transport</keyword>
<evidence type="ECO:0000256" key="1">
    <source>
        <dbReference type="ARBA" id="ARBA00004377"/>
    </source>
</evidence>
<dbReference type="InterPro" id="IPR050059">
    <property type="entry name" value="ATP_synthase_B_chain"/>
</dbReference>
<keyword evidence="11" id="KW-0066">ATP synthesis</keyword>
<evidence type="ECO:0000256" key="9">
    <source>
        <dbReference type="ARBA" id="ARBA00023065"/>
    </source>
</evidence>
<evidence type="ECO:0000256" key="11">
    <source>
        <dbReference type="ARBA" id="ARBA00023310"/>
    </source>
</evidence>
<evidence type="ECO:0000256" key="8">
    <source>
        <dbReference type="ARBA" id="ARBA00022989"/>
    </source>
</evidence>
<evidence type="ECO:0000256" key="3">
    <source>
        <dbReference type="ARBA" id="ARBA00022448"/>
    </source>
</evidence>
<dbReference type="Proteomes" id="UP000033731">
    <property type="component" value="Unassembled WGS sequence"/>
</dbReference>
<dbReference type="EMBL" id="JMTK01000001">
    <property type="protein sequence ID" value="KJZ82581.1"/>
    <property type="molecule type" value="Genomic_DNA"/>
</dbReference>
<evidence type="ECO:0000256" key="2">
    <source>
        <dbReference type="ARBA" id="ARBA00005513"/>
    </source>
</evidence>
<comment type="subunit">
    <text evidence="14">F-type ATPases have 2 components, F(1) - the catalytic core - and F(0) - the membrane proton channel. F(1) has five subunits: alpha(3), beta(3), gamma(1), delta(1), epsilon(1). F(0) has three main subunits: a(1), b(2) and c(10-14). The alpha and beta chains form an alternating ring which encloses part of the gamma chain. F(1) is attached to F(0) by a central stalk formed by the gamma and epsilon chains, while a peripheral stalk is formed by the delta and b chains.</text>
</comment>
<accession>A0A0F4VM73</accession>
<dbReference type="InterPro" id="IPR002146">
    <property type="entry name" value="ATP_synth_b/b'su_bac/chlpt"/>
</dbReference>
<dbReference type="Pfam" id="PF00430">
    <property type="entry name" value="ATP-synt_B"/>
    <property type="match status" value="1"/>
</dbReference>
<comment type="subcellular location">
    <subcellularLocation>
        <location evidence="1">Cell inner membrane</location>
        <topology evidence="1">Single-pass membrane protein</topology>
    </subcellularLocation>
</comment>
<keyword evidence="8 19" id="KW-1133">Transmembrane helix</keyword>
<comment type="similarity">
    <text evidence="2 18">Belongs to the ATPase B chain family.</text>
</comment>
<keyword evidence="9 18" id="KW-0406">Ion transport</keyword>
<gene>
    <name evidence="20" type="ORF">DJ66_0189</name>
</gene>
<keyword evidence="20" id="KW-0378">Hydrolase</keyword>
<dbReference type="PATRIC" id="fig|556287.9.peg.201"/>
<evidence type="ECO:0000256" key="13">
    <source>
        <dbReference type="ARBA" id="ARBA00025614"/>
    </source>
</evidence>
<comment type="function">
    <text evidence="12">F(1)F(0) ATP synthase produces ATP from ADP in the presence of a proton or sodium gradient. F-type ATPases consist of two structural domains, F(1) containing the extramembraneous catalytic core and F(0) containing the membrane proton channel, linked together by a central stalk and a peripheral stalk. During catalysis, ATP synthesis in the catalytic domain of F(1) is coupled via a rotary mechanism of the central stalk subunits to proton translocation.</text>
</comment>
<dbReference type="GO" id="GO:0015986">
    <property type="term" value="P:proton motive force-driven ATP synthesis"/>
    <property type="evidence" value="ECO:0007669"/>
    <property type="project" value="InterPro"/>
</dbReference>
<dbReference type="PANTHER" id="PTHR33445:SF1">
    <property type="entry name" value="ATP SYNTHASE SUBUNIT B"/>
    <property type="match status" value="1"/>
</dbReference>
<dbReference type="PANTHER" id="PTHR33445">
    <property type="entry name" value="ATP SYNTHASE SUBUNIT B', CHLOROPLASTIC"/>
    <property type="match status" value="1"/>
</dbReference>
<evidence type="ECO:0000256" key="17">
    <source>
        <dbReference type="ARBA" id="ARBA00033165"/>
    </source>
</evidence>
<dbReference type="RefSeq" id="WP_152553363.1">
    <property type="nucleotide sequence ID" value="NZ_JMTK01000001.1"/>
</dbReference>
<evidence type="ECO:0000256" key="15">
    <source>
        <dbReference type="ARBA" id="ARBA00029748"/>
    </source>
</evidence>
<dbReference type="CDD" id="cd06503">
    <property type="entry name" value="ATP-synt_Fo_b"/>
    <property type="match status" value="1"/>
</dbReference>
<keyword evidence="4" id="KW-1003">Cell membrane</keyword>
<comment type="function">
    <text evidence="13">Component of the F(0) channel, it forms part of the peripheral stalk, linking F(1) to F(0). The b'-subunit is a diverged and duplicated form of b found in plants and photosynthetic bacteria.</text>
</comment>
<evidence type="ECO:0000256" key="10">
    <source>
        <dbReference type="ARBA" id="ARBA00023136"/>
    </source>
</evidence>
<feature type="transmembrane region" description="Helical" evidence="19">
    <location>
        <begin position="20"/>
        <end position="42"/>
    </location>
</feature>
<evidence type="ECO:0000256" key="5">
    <source>
        <dbReference type="ARBA" id="ARBA00022547"/>
    </source>
</evidence>
<sequence length="175" mass="19882">MATSSDFSSKFPPFDTSTFLSQFFWLVVIFGIFYWIMHCFVLPRLAFGMILRHNQISSDQSKMEAAVMELNSMTASYEEALAIARTNAKEIVQKAIIDAEQNLDCKRKMFEKDLLHKISGAQRKIESDQEKSLKELHSASEGITKDLIHKLMGISISDADIDVVMKKIKIREGKA</sequence>
<evidence type="ECO:0000256" key="14">
    <source>
        <dbReference type="ARBA" id="ARBA00025830"/>
    </source>
</evidence>
<protein>
    <recommendedName>
        <fullName evidence="17">ATP synthase F(0) sector subunit b 2</fullName>
    </recommendedName>
    <alternativeName>
        <fullName evidence="15">ATPase subunit I 2</fullName>
    </alternativeName>
    <alternativeName>
        <fullName evidence="16">F-type ATPase subunit b 2</fullName>
    </alternativeName>
</protein>
<evidence type="ECO:0000256" key="12">
    <source>
        <dbReference type="ARBA" id="ARBA00025198"/>
    </source>
</evidence>
<evidence type="ECO:0000256" key="4">
    <source>
        <dbReference type="ARBA" id="ARBA00022475"/>
    </source>
</evidence>
<name>A0A0F4VM73_9HYPH</name>
<proteinExistence type="inferred from homology"/>
<dbReference type="AlphaFoldDB" id="A0A0F4VM73"/>
<evidence type="ECO:0000313" key="21">
    <source>
        <dbReference type="Proteomes" id="UP000033731"/>
    </source>
</evidence>
<evidence type="ECO:0000256" key="7">
    <source>
        <dbReference type="ARBA" id="ARBA00022781"/>
    </source>
</evidence>
<dbReference type="GO" id="GO:0016787">
    <property type="term" value="F:hydrolase activity"/>
    <property type="evidence" value="ECO:0007669"/>
    <property type="project" value="UniProtKB-KW"/>
</dbReference>
<dbReference type="GO" id="GO:0046961">
    <property type="term" value="F:proton-transporting ATPase activity, rotational mechanism"/>
    <property type="evidence" value="ECO:0007669"/>
    <property type="project" value="TreeGrafter"/>
</dbReference>
<keyword evidence="6 18" id="KW-0812">Transmembrane</keyword>
<evidence type="ECO:0000256" key="19">
    <source>
        <dbReference type="SAM" id="Phobius"/>
    </source>
</evidence>
<comment type="caution">
    <text evidence="20">The sequence shown here is derived from an EMBL/GenBank/DDBJ whole genome shotgun (WGS) entry which is preliminary data.</text>
</comment>
<evidence type="ECO:0000256" key="6">
    <source>
        <dbReference type="ARBA" id="ARBA00022692"/>
    </source>
</evidence>
<keyword evidence="5 18" id="KW-0138">CF(0)</keyword>
<evidence type="ECO:0000256" key="16">
    <source>
        <dbReference type="ARBA" id="ARBA00030281"/>
    </source>
</evidence>
<evidence type="ECO:0000313" key="20">
    <source>
        <dbReference type="EMBL" id="KJZ82581.1"/>
    </source>
</evidence>
<dbReference type="GO" id="GO:0005886">
    <property type="term" value="C:plasma membrane"/>
    <property type="evidence" value="ECO:0007669"/>
    <property type="project" value="UniProtKB-SubCell"/>
</dbReference>
<evidence type="ECO:0000256" key="18">
    <source>
        <dbReference type="RuleBase" id="RU003848"/>
    </source>
</evidence>
<organism evidence="20 21">
    <name type="scientific">Candidatus Liberibacter solanacearum</name>
    <dbReference type="NCBI Taxonomy" id="556287"/>
    <lineage>
        <taxon>Bacteria</taxon>
        <taxon>Pseudomonadati</taxon>
        <taxon>Pseudomonadota</taxon>
        <taxon>Alphaproteobacteria</taxon>
        <taxon>Hyphomicrobiales</taxon>
        <taxon>Rhizobiaceae</taxon>
        <taxon>Liberibacter</taxon>
    </lineage>
</organism>
<dbReference type="GO" id="GO:0045259">
    <property type="term" value="C:proton-transporting ATP synthase complex"/>
    <property type="evidence" value="ECO:0007669"/>
    <property type="project" value="UniProtKB-KW"/>
</dbReference>